<evidence type="ECO:0000313" key="2">
    <source>
        <dbReference type="Proteomes" id="UP000198417"/>
    </source>
</evidence>
<accession>A0A238WEA7</accession>
<proteinExistence type="predicted"/>
<dbReference type="RefSeq" id="WP_089269942.1">
    <property type="nucleotide sequence ID" value="NZ_FZNN01000005.1"/>
</dbReference>
<dbReference type="Proteomes" id="UP000198417">
    <property type="component" value="Unassembled WGS sequence"/>
</dbReference>
<name>A0A238WEA7_9RHOB</name>
<keyword evidence="2" id="KW-1185">Reference proteome</keyword>
<dbReference type="AlphaFoldDB" id="A0A238WEA7"/>
<evidence type="ECO:0000313" key="1">
    <source>
        <dbReference type="EMBL" id="SNR44691.1"/>
    </source>
</evidence>
<dbReference type="EMBL" id="FZNN01000005">
    <property type="protein sequence ID" value="SNR44691.1"/>
    <property type="molecule type" value="Genomic_DNA"/>
</dbReference>
<sequence length="113" mass="12472">MGLEAISEIYMQFSVRKRSEGFIAPVLRPVHALRYLADCFEAGGQLLGMSGFHYLDNGGIQPDQSLEVDADGFDTPEEFLDRIGGVILKNLNTNVVFEIAFAEQNTQNHPPAT</sequence>
<organism evidence="1 2">
    <name type="scientific">Puniceibacterium sediminis</name>
    <dbReference type="NCBI Taxonomy" id="1608407"/>
    <lineage>
        <taxon>Bacteria</taxon>
        <taxon>Pseudomonadati</taxon>
        <taxon>Pseudomonadota</taxon>
        <taxon>Alphaproteobacteria</taxon>
        <taxon>Rhodobacterales</taxon>
        <taxon>Paracoccaceae</taxon>
        <taxon>Puniceibacterium</taxon>
    </lineage>
</organism>
<reference evidence="1 2" key="1">
    <citation type="submission" date="2017-06" db="EMBL/GenBank/DDBJ databases">
        <authorList>
            <person name="Kim H.J."/>
            <person name="Triplett B.A."/>
        </authorList>
    </citation>
    <scope>NUCLEOTIDE SEQUENCE [LARGE SCALE GENOMIC DNA]</scope>
    <source>
        <strain evidence="1 2">DSM 29052</strain>
    </source>
</reference>
<protein>
    <submittedName>
        <fullName evidence="1">Uncharacterized protein</fullName>
    </submittedName>
</protein>
<gene>
    <name evidence="1" type="ORF">SAMN06265370_105138</name>
</gene>